<evidence type="ECO:0000313" key="3">
    <source>
        <dbReference type="Proteomes" id="UP000602198"/>
    </source>
</evidence>
<dbReference type="SUPFAM" id="SSF50965">
    <property type="entry name" value="Galactose oxidase, central domain"/>
    <property type="match status" value="1"/>
</dbReference>
<dbReference type="EMBL" id="JAERRJ010000020">
    <property type="protein sequence ID" value="MBL1079852.1"/>
    <property type="molecule type" value="Genomic_DNA"/>
</dbReference>
<keyword evidence="3" id="KW-1185">Reference proteome</keyword>
<keyword evidence="1" id="KW-0732">Signal</keyword>
<evidence type="ECO:0000256" key="1">
    <source>
        <dbReference type="SAM" id="SignalP"/>
    </source>
</evidence>
<dbReference type="InterPro" id="IPR011043">
    <property type="entry name" value="Gal_Oxase/kelch_b-propeller"/>
</dbReference>
<evidence type="ECO:0000313" key="2">
    <source>
        <dbReference type="EMBL" id="MBL1079852.1"/>
    </source>
</evidence>
<dbReference type="PROSITE" id="PS51257">
    <property type="entry name" value="PROKAR_LIPOPROTEIN"/>
    <property type="match status" value="1"/>
</dbReference>
<sequence length="374" mass="38178">MRGSARPWRDAGRARAALLALSLLALAGCAAPVTRTDPEWTELSAPAAGARVLAVVPFEGKLLLLGSVPGPDGRSPAAWTTSDGDGWNPVRIQPESGYGAVAELVSAGVGDRIVALGQASGGAHFHPRMTVWAGDAAALRESPQVVEQFGGPRALGVYAAAAHGGTGVLVGGWTGGSGRPGATVWVTADGLRWDRLADDPALAAGSGETTGASGGAATPSGYLVVGNSIRGMEYQPLEWISADGRAWERKVLPGSGVADRVGCDDRGCVVVGKTVGARPQLQCWPSPSTVVTGPQDESLDITQVVLRAARVLITIRAGGTARLLSAARDCTGLREIPLPAVAPKAFLGALGDGILLATTDPAGDSRIWLHTNAF</sequence>
<accession>A0ABS1MH10</accession>
<dbReference type="RefSeq" id="WP_201957693.1">
    <property type="nucleotide sequence ID" value="NZ_JAERRJ010000020.1"/>
</dbReference>
<organism evidence="2 3">
    <name type="scientific">Nocardia acididurans</name>
    <dbReference type="NCBI Taxonomy" id="2802282"/>
    <lineage>
        <taxon>Bacteria</taxon>
        <taxon>Bacillati</taxon>
        <taxon>Actinomycetota</taxon>
        <taxon>Actinomycetes</taxon>
        <taxon>Mycobacteriales</taxon>
        <taxon>Nocardiaceae</taxon>
        <taxon>Nocardia</taxon>
    </lineage>
</organism>
<comment type="caution">
    <text evidence="2">The sequence shown here is derived from an EMBL/GenBank/DDBJ whole genome shotgun (WGS) entry which is preliminary data.</text>
</comment>
<dbReference type="Proteomes" id="UP000602198">
    <property type="component" value="Unassembled WGS sequence"/>
</dbReference>
<evidence type="ECO:0008006" key="4">
    <source>
        <dbReference type="Google" id="ProtNLM"/>
    </source>
</evidence>
<feature type="signal peptide" evidence="1">
    <location>
        <begin position="1"/>
        <end position="30"/>
    </location>
</feature>
<gene>
    <name evidence="2" type="ORF">JK358_36180</name>
</gene>
<reference evidence="2 3" key="1">
    <citation type="submission" date="2021-01" db="EMBL/GenBank/DDBJ databases">
        <title>WGS of actinomycetes isolated from Thailand.</title>
        <authorList>
            <person name="Thawai C."/>
        </authorList>
    </citation>
    <scope>NUCLEOTIDE SEQUENCE [LARGE SCALE GENOMIC DNA]</scope>
    <source>
        <strain evidence="2 3">LPG 2</strain>
    </source>
</reference>
<protein>
    <recommendedName>
        <fullName evidence="4">Galactose oxidase</fullName>
    </recommendedName>
</protein>
<name>A0ABS1MH10_9NOCA</name>
<feature type="chain" id="PRO_5046030763" description="Galactose oxidase" evidence="1">
    <location>
        <begin position="31"/>
        <end position="374"/>
    </location>
</feature>
<proteinExistence type="predicted"/>